<accession>A0A3S1AMK3</accession>
<keyword evidence="1" id="KW-0472">Membrane</keyword>
<evidence type="ECO:0000256" key="1">
    <source>
        <dbReference type="SAM" id="Phobius"/>
    </source>
</evidence>
<keyword evidence="1" id="KW-1133">Transmembrane helix</keyword>
<sequence>MKRRRISHWNSLILWERWVLATSIASLMNLAIVTVVGIVISRVGYIQGTFTLLGALEGIILGSAQWLVLRRYIQHSAQWIVATLIGSLLAWFTGLTISTLMALAYAGTSNITVFIQGLVLVGAGLGVVLGFCQWLVLRTQIRFSIWWVGVNALAWALGLVIAFVGAGMVRDSLSVLTTLITAATGATMGAVIGGITGIALVWLLKLQKAQI</sequence>
<keyword evidence="3" id="KW-1185">Reference proteome</keyword>
<organism evidence="2 3">
    <name type="scientific">Dulcicalothrix desertica PCC 7102</name>
    <dbReference type="NCBI Taxonomy" id="232991"/>
    <lineage>
        <taxon>Bacteria</taxon>
        <taxon>Bacillati</taxon>
        <taxon>Cyanobacteriota</taxon>
        <taxon>Cyanophyceae</taxon>
        <taxon>Nostocales</taxon>
        <taxon>Calotrichaceae</taxon>
        <taxon>Dulcicalothrix</taxon>
    </lineage>
</organism>
<protein>
    <submittedName>
        <fullName evidence="2">Uncharacterized protein</fullName>
    </submittedName>
</protein>
<dbReference type="OrthoDB" id="510168at2"/>
<dbReference type="RefSeq" id="WP_127082968.1">
    <property type="nucleotide sequence ID" value="NZ_RSCL01000011.1"/>
</dbReference>
<proteinExistence type="predicted"/>
<keyword evidence="1" id="KW-0812">Transmembrane</keyword>
<feature type="transmembrane region" description="Helical" evidence="1">
    <location>
        <begin position="81"/>
        <end position="107"/>
    </location>
</feature>
<reference evidence="2" key="2">
    <citation type="journal article" date="2019" name="Genome Biol. Evol.">
        <title>Day and night: Metabolic profiles and evolutionary relationships of six axenic non-marine cyanobacteria.</title>
        <authorList>
            <person name="Will S.E."/>
            <person name="Henke P."/>
            <person name="Boedeker C."/>
            <person name="Huang S."/>
            <person name="Brinkmann H."/>
            <person name="Rohde M."/>
            <person name="Jarek M."/>
            <person name="Friedl T."/>
            <person name="Seufert S."/>
            <person name="Schumacher M."/>
            <person name="Overmann J."/>
            <person name="Neumann-Schaal M."/>
            <person name="Petersen J."/>
        </authorList>
    </citation>
    <scope>NUCLEOTIDE SEQUENCE [LARGE SCALE GENOMIC DNA]</scope>
    <source>
        <strain evidence="2">PCC 7102</strain>
    </source>
</reference>
<feature type="transmembrane region" description="Helical" evidence="1">
    <location>
        <begin position="20"/>
        <end position="40"/>
    </location>
</feature>
<feature type="transmembrane region" description="Helical" evidence="1">
    <location>
        <begin position="175"/>
        <end position="204"/>
    </location>
</feature>
<evidence type="ECO:0000313" key="3">
    <source>
        <dbReference type="Proteomes" id="UP000271624"/>
    </source>
</evidence>
<comment type="caution">
    <text evidence="2">The sequence shown here is derived from an EMBL/GenBank/DDBJ whole genome shotgun (WGS) entry which is preliminary data.</text>
</comment>
<dbReference type="AlphaFoldDB" id="A0A3S1AMK3"/>
<feature type="transmembrane region" description="Helical" evidence="1">
    <location>
        <begin position="113"/>
        <end position="137"/>
    </location>
</feature>
<name>A0A3S1AMK3_9CYAN</name>
<dbReference type="Proteomes" id="UP000271624">
    <property type="component" value="Unassembled WGS sequence"/>
</dbReference>
<reference evidence="2" key="1">
    <citation type="submission" date="2018-12" db="EMBL/GenBank/DDBJ databases">
        <authorList>
            <person name="Will S."/>
            <person name="Neumann-Schaal M."/>
            <person name="Henke P."/>
        </authorList>
    </citation>
    <scope>NUCLEOTIDE SEQUENCE</scope>
    <source>
        <strain evidence="2">PCC 7102</strain>
    </source>
</reference>
<dbReference type="EMBL" id="RSCL01000011">
    <property type="protein sequence ID" value="RUT04360.1"/>
    <property type="molecule type" value="Genomic_DNA"/>
</dbReference>
<gene>
    <name evidence="2" type="ORF">DSM106972_045880</name>
</gene>
<evidence type="ECO:0000313" key="2">
    <source>
        <dbReference type="EMBL" id="RUT04360.1"/>
    </source>
</evidence>
<feature type="transmembrane region" description="Helical" evidence="1">
    <location>
        <begin position="46"/>
        <end position="69"/>
    </location>
</feature>
<feature type="transmembrane region" description="Helical" evidence="1">
    <location>
        <begin position="144"/>
        <end position="169"/>
    </location>
</feature>